<name>A0A8S3GP20_9BILA</name>
<reference evidence="1" key="1">
    <citation type="submission" date="2021-02" db="EMBL/GenBank/DDBJ databases">
        <authorList>
            <person name="Nowell W R."/>
        </authorList>
    </citation>
    <scope>NUCLEOTIDE SEQUENCE</scope>
</reference>
<evidence type="ECO:0000313" key="2">
    <source>
        <dbReference type="Proteomes" id="UP000681967"/>
    </source>
</evidence>
<proteinExistence type="predicted"/>
<accession>A0A8S3GP20</accession>
<dbReference type="Proteomes" id="UP000681967">
    <property type="component" value="Unassembled WGS sequence"/>
</dbReference>
<feature type="non-terminal residue" evidence="1">
    <location>
        <position position="83"/>
    </location>
</feature>
<sequence length="83" mass="9810">MPYYGNITNNFPGGLFKYVRVVSLFDEHPFEHEFFLRIQESFPVMEQLSVANYKSQNHKQSYKSNNDNRNLCLIEYSLLGELV</sequence>
<protein>
    <submittedName>
        <fullName evidence="1">Uncharacterized protein</fullName>
    </submittedName>
</protein>
<comment type="caution">
    <text evidence="1">The sequence shown here is derived from an EMBL/GenBank/DDBJ whole genome shotgun (WGS) entry which is preliminary data.</text>
</comment>
<organism evidence="1 2">
    <name type="scientific">Rotaria magnacalcarata</name>
    <dbReference type="NCBI Taxonomy" id="392030"/>
    <lineage>
        <taxon>Eukaryota</taxon>
        <taxon>Metazoa</taxon>
        <taxon>Spiralia</taxon>
        <taxon>Gnathifera</taxon>
        <taxon>Rotifera</taxon>
        <taxon>Eurotatoria</taxon>
        <taxon>Bdelloidea</taxon>
        <taxon>Philodinida</taxon>
        <taxon>Philodinidae</taxon>
        <taxon>Rotaria</taxon>
    </lineage>
</organism>
<gene>
    <name evidence="1" type="ORF">BYL167_LOCUS76792</name>
</gene>
<dbReference type="AlphaFoldDB" id="A0A8S3GP20"/>
<dbReference type="EMBL" id="CAJOBH010277866">
    <property type="protein sequence ID" value="CAF5169024.1"/>
    <property type="molecule type" value="Genomic_DNA"/>
</dbReference>
<evidence type="ECO:0000313" key="1">
    <source>
        <dbReference type="EMBL" id="CAF5169024.1"/>
    </source>
</evidence>